<dbReference type="PANTHER" id="PTHR30408:SF12">
    <property type="entry name" value="TYPE I RESTRICTION ENZYME MJAVIII SPECIFICITY SUBUNIT"/>
    <property type="match status" value="1"/>
</dbReference>
<comment type="caution">
    <text evidence="6">The sequence shown here is derived from an EMBL/GenBank/DDBJ whole genome shotgun (WGS) entry which is preliminary data.</text>
</comment>
<keyword evidence="2" id="KW-0680">Restriction system</keyword>
<evidence type="ECO:0000313" key="6">
    <source>
        <dbReference type="EMBL" id="RCJ36586.1"/>
    </source>
</evidence>
<proteinExistence type="inferred from homology"/>
<dbReference type="GO" id="GO:0009307">
    <property type="term" value="P:DNA restriction-modification system"/>
    <property type="evidence" value="ECO:0007669"/>
    <property type="project" value="UniProtKB-KW"/>
</dbReference>
<evidence type="ECO:0000313" key="7">
    <source>
        <dbReference type="Proteomes" id="UP000252085"/>
    </source>
</evidence>
<organism evidence="6 7">
    <name type="scientific">Nostoc punctiforme NIES-2108</name>
    <dbReference type="NCBI Taxonomy" id="1356359"/>
    <lineage>
        <taxon>Bacteria</taxon>
        <taxon>Bacillati</taxon>
        <taxon>Cyanobacteriota</taxon>
        <taxon>Cyanophyceae</taxon>
        <taxon>Nostocales</taxon>
        <taxon>Nostocaceae</taxon>
        <taxon>Nostoc</taxon>
    </lineage>
</organism>
<accession>A0A367RJ52</accession>
<dbReference type="SUPFAM" id="SSF116734">
    <property type="entry name" value="DNA methylase specificity domain"/>
    <property type="match status" value="2"/>
</dbReference>
<dbReference type="Gene3D" id="3.90.220.20">
    <property type="entry name" value="DNA methylase specificity domains"/>
    <property type="match status" value="2"/>
</dbReference>
<dbReference type="AlphaFoldDB" id="A0A367RJ52"/>
<reference evidence="6 7" key="1">
    <citation type="submission" date="2016-04" db="EMBL/GenBank/DDBJ databases">
        <authorList>
            <person name="Evans L.H."/>
            <person name="Alamgir A."/>
            <person name="Owens N."/>
            <person name="Weber N.D."/>
            <person name="Virtaneva K."/>
            <person name="Barbian K."/>
            <person name="Babar A."/>
            <person name="Rosenke K."/>
        </authorList>
    </citation>
    <scope>NUCLEOTIDE SEQUENCE [LARGE SCALE GENOMIC DNA]</scope>
    <source>
        <strain evidence="6">NIES-2108</strain>
    </source>
</reference>
<gene>
    <name evidence="6" type="ORF">A6769_15790</name>
</gene>
<protein>
    <recommendedName>
        <fullName evidence="5">Type I restriction modification DNA specificity domain-containing protein</fullName>
    </recommendedName>
</protein>
<comment type="similarity">
    <text evidence="1">Belongs to the type-I restriction system S methylase family.</text>
</comment>
<keyword evidence="3" id="KW-0238">DNA-binding</keyword>
<dbReference type="EMBL" id="LXQE01000148">
    <property type="protein sequence ID" value="RCJ36586.1"/>
    <property type="molecule type" value="Genomic_DNA"/>
</dbReference>
<evidence type="ECO:0000256" key="1">
    <source>
        <dbReference type="ARBA" id="ARBA00010923"/>
    </source>
</evidence>
<evidence type="ECO:0000259" key="5">
    <source>
        <dbReference type="Pfam" id="PF01420"/>
    </source>
</evidence>
<dbReference type="InterPro" id="IPR000055">
    <property type="entry name" value="Restrct_endonuc_typeI_TRD"/>
</dbReference>
<dbReference type="Pfam" id="PF01420">
    <property type="entry name" value="Methylase_S"/>
    <property type="match status" value="1"/>
</dbReference>
<feature type="domain" description="Type I restriction modification DNA specificity" evidence="5">
    <location>
        <begin position="107"/>
        <end position="246"/>
    </location>
</feature>
<dbReference type="Proteomes" id="UP000252085">
    <property type="component" value="Unassembled WGS sequence"/>
</dbReference>
<sequence>MKILKLLKLDELSGGSGVPGLNRNDAYQLRIPLPPLEVQQQIVNECEASEQAVIKAKEAIQQAKNEIEERINSIYKDSKELVGLSKVSDIKRGRFSHRPRNYPRFYDGIYPFIQTGDIVRVNGNKIEYTQTLNEDGLQVSKLFQPSIVLVTIAANIGDTAVLDYPACFPDSVVALISNNDINVYFLELIMRKQKQYLNDVAPKMAQKNINIEILKSVKIPVPPLSVQEKLVSEVDKLEQEITKDQNIIDESHNLKQKVMKRYL</sequence>
<dbReference type="PANTHER" id="PTHR30408">
    <property type="entry name" value="TYPE-1 RESTRICTION ENZYME ECOKI SPECIFICITY PROTEIN"/>
    <property type="match status" value="1"/>
</dbReference>
<evidence type="ECO:0000256" key="3">
    <source>
        <dbReference type="ARBA" id="ARBA00023125"/>
    </source>
</evidence>
<evidence type="ECO:0000256" key="2">
    <source>
        <dbReference type="ARBA" id="ARBA00022747"/>
    </source>
</evidence>
<dbReference type="CDD" id="cd17282">
    <property type="entry name" value="RMtype1_S_Eco16444ORF1681_TRD1-CR1_like"/>
    <property type="match status" value="1"/>
</dbReference>
<dbReference type="InterPro" id="IPR052021">
    <property type="entry name" value="Type-I_RS_S_subunit"/>
</dbReference>
<dbReference type="InterPro" id="IPR044946">
    <property type="entry name" value="Restrct_endonuc_typeI_TRD_sf"/>
</dbReference>
<evidence type="ECO:0000256" key="4">
    <source>
        <dbReference type="SAM" id="Coils"/>
    </source>
</evidence>
<feature type="coiled-coil region" evidence="4">
    <location>
        <begin position="46"/>
        <end position="77"/>
    </location>
</feature>
<dbReference type="GO" id="GO:0003677">
    <property type="term" value="F:DNA binding"/>
    <property type="evidence" value="ECO:0007669"/>
    <property type="project" value="UniProtKB-KW"/>
</dbReference>
<name>A0A367RJ52_NOSPU</name>
<keyword evidence="4" id="KW-0175">Coiled coil</keyword>